<keyword evidence="2" id="KW-1185">Reference proteome</keyword>
<protein>
    <submittedName>
        <fullName evidence="1">Uncharacterized protein</fullName>
    </submittedName>
</protein>
<organism evidence="1 2">
    <name type="scientific">Arctium lappa</name>
    <name type="common">Greater burdock</name>
    <name type="synonym">Lappa major</name>
    <dbReference type="NCBI Taxonomy" id="4217"/>
    <lineage>
        <taxon>Eukaryota</taxon>
        <taxon>Viridiplantae</taxon>
        <taxon>Streptophyta</taxon>
        <taxon>Embryophyta</taxon>
        <taxon>Tracheophyta</taxon>
        <taxon>Spermatophyta</taxon>
        <taxon>Magnoliopsida</taxon>
        <taxon>eudicotyledons</taxon>
        <taxon>Gunneridae</taxon>
        <taxon>Pentapetalae</taxon>
        <taxon>asterids</taxon>
        <taxon>campanulids</taxon>
        <taxon>Asterales</taxon>
        <taxon>Asteraceae</taxon>
        <taxon>Carduoideae</taxon>
        <taxon>Cardueae</taxon>
        <taxon>Arctiinae</taxon>
        <taxon>Arctium</taxon>
    </lineage>
</organism>
<dbReference type="EMBL" id="CM042064">
    <property type="protein sequence ID" value="KAI3664799.1"/>
    <property type="molecule type" value="Genomic_DNA"/>
</dbReference>
<accession>A0ACB8XCF3</accession>
<gene>
    <name evidence="1" type="ORF">L6452_43407</name>
</gene>
<reference evidence="1 2" key="2">
    <citation type="journal article" date="2022" name="Mol. Ecol. Resour.">
        <title>The genomes of chicory, endive, great burdock and yacon provide insights into Asteraceae paleo-polyploidization history and plant inulin production.</title>
        <authorList>
            <person name="Fan W."/>
            <person name="Wang S."/>
            <person name="Wang H."/>
            <person name="Wang A."/>
            <person name="Jiang F."/>
            <person name="Liu H."/>
            <person name="Zhao H."/>
            <person name="Xu D."/>
            <person name="Zhang Y."/>
        </authorList>
    </citation>
    <scope>NUCLEOTIDE SEQUENCE [LARGE SCALE GENOMIC DNA]</scope>
    <source>
        <strain evidence="2">cv. Niubang</strain>
    </source>
</reference>
<evidence type="ECO:0000313" key="1">
    <source>
        <dbReference type="EMBL" id="KAI3664799.1"/>
    </source>
</evidence>
<dbReference type="Proteomes" id="UP001055879">
    <property type="component" value="Linkage Group LG18"/>
</dbReference>
<sequence>MICEKRPRTEAELAAAATKTQIPKENGVKDLKAWVLWQIQEIEVEDMGVTVLDFHGLLMVQKGDNRREGQQKGGNSVGLQGNKQGNFEKGESSGVIKNGNGVAGKNINGGDGIKGKVSTVVNNSGSLELIKKEERNKDKANVDDGKSQAAV</sequence>
<proteinExistence type="predicted"/>
<evidence type="ECO:0000313" key="2">
    <source>
        <dbReference type="Proteomes" id="UP001055879"/>
    </source>
</evidence>
<reference evidence="2" key="1">
    <citation type="journal article" date="2022" name="Mol. Ecol. Resour.">
        <title>The genomes of chicory, endive, great burdock and yacon provide insights into Asteraceae palaeo-polyploidization history and plant inulin production.</title>
        <authorList>
            <person name="Fan W."/>
            <person name="Wang S."/>
            <person name="Wang H."/>
            <person name="Wang A."/>
            <person name="Jiang F."/>
            <person name="Liu H."/>
            <person name="Zhao H."/>
            <person name="Xu D."/>
            <person name="Zhang Y."/>
        </authorList>
    </citation>
    <scope>NUCLEOTIDE SEQUENCE [LARGE SCALE GENOMIC DNA]</scope>
    <source>
        <strain evidence="2">cv. Niubang</strain>
    </source>
</reference>
<name>A0ACB8XCF3_ARCLA</name>
<comment type="caution">
    <text evidence="1">The sequence shown here is derived from an EMBL/GenBank/DDBJ whole genome shotgun (WGS) entry which is preliminary data.</text>
</comment>